<dbReference type="Gene3D" id="3.20.10.10">
    <property type="entry name" value="D-amino Acid Aminotransferase, subunit A, domain 2"/>
    <property type="match status" value="1"/>
</dbReference>
<evidence type="ECO:0000256" key="3">
    <source>
        <dbReference type="ARBA" id="ARBA00022898"/>
    </source>
</evidence>
<sequence>MEHKVYLNGEYLPLSKARVSVLDRGFLFGDGVYEVIPAYHGKLFRLEAHLQRLENSLSNIRLGLSYSVEKWREILLPLVDETKDQYIYLQITRGVAPKRDHAFPTSAVPTVFAMCSDIQYFEGREVGVKAVTMDDNRWEMCHVKATTLLANILLRQQAIEQGCAEAILVKNGYVTEGAASNLFVVIDGELMTPAKSADILPGITRDVIIELAQANDIKVNENVISLEALQAADEIWVTSSTREIIPVVELDGQPVADGHPGPLWRKINELFQQYKQSVS</sequence>
<dbReference type="SUPFAM" id="SSF56752">
    <property type="entry name" value="D-aminoacid aminotransferase-like PLP-dependent enzymes"/>
    <property type="match status" value="1"/>
</dbReference>
<evidence type="ECO:0000256" key="5">
    <source>
        <dbReference type="ARBA" id="ARBA00035633"/>
    </source>
</evidence>
<comment type="catalytic activity">
    <reaction evidence="7">
        <text>4-amino-4-deoxychorismate = 4-aminobenzoate + pyruvate + H(+)</text>
        <dbReference type="Rhea" id="RHEA:16201"/>
        <dbReference type="ChEBI" id="CHEBI:15361"/>
        <dbReference type="ChEBI" id="CHEBI:15378"/>
        <dbReference type="ChEBI" id="CHEBI:17836"/>
        <dbReference type="ChEBI" id="CHEBI:58406"/>
        <dbReference type="EC" id="4.1.3.38"/>
    </reaction>
</comment>
<evidence type="ECO:0000256" key="4">
    <source>
        <dbReference type="ARBA" id="ARBA00022909"/>
    </source>
</evidence>
<evidence type="ECO:0000256" key="12">
    <source>
        <dbReference type="RuleBase" id="RU004516"/>
    </source>
</evidence>
<evidence type="ECO:0000313" key="14">
    <source>
        <dbReference type="Proteomes" id="UP001225378"/>
    </source>
</evidence>
<protein>
    <recommendedName>
        <fullName evidence="9">Aminodeoxychorismate lyase</fullName>
        <ecNumber evidence="6">4.1.3.38</ecNumber>
    </recommendedName>
    <alternativeName>
        <fullName evidence="10">4-amino-4-deoxychorismate lyase</fullName>
    </alternativeName>
</protein>
<dbReference type="PANTHER" id="PTHR42743">
    <property type="entry name" value="AMINO-ACID AMINOTRANSFERASE"/>
    <property type="match status" value="1"/>
</dbReference>
<proteinExistence type="inferred from homology"/>
<dbReference type="PANTHER" id="PTHR42743:SF10">
    <property type="entry name" value="D-ALANINE AMINOTRANSFERASE"/>
    <property type="match status" value="1"/>
</dbReference>
<evidence type="ECO:0000256" key="1">
    <source>
        <dbReference type="ARBA" id="ARBA00001933"/>
    </source>
</evidence>
<evidence type="ECO:0000256" key="8">
    <source>
        <dbReference type="ARBA" id="ARBA00054027"/>
    </source>
</evidence>
<keyword evidence="3 12" id="KW-0663">Pyridoxal phosphate</keyword>
<dbReference type="EC" id="4.1.3.38" evidence="6"/>
<dbReference type="InterPro" id="IPR043132">
    <property type="entry name" value="BCAT-like_C"/>
</dbReference>
<dbReference type="GO" id="GO:0046656">
    <property type="term" value="P:folic acid biosynthetic process"/>
    <property type="evidence" value="ECO:0007669"/>
    <property type="project" value="UniProtKB-KW"/>
</dbReference>
<reference evidence="13 14" key="1">
    <citation type="journal article" date="2024" name="Microbiology">
        <title>Methylomarinum rosea sp. nov., a novel halophilic methanotrophic bacterium from the hypersaline Lake Elton.</title>
        <authorList>
            <person name="Suleimanov R.Z."/>
            <person name="Oshkin I.Y."/>
            <person name="Danilova O.V."/>
            <person name="Suzina N.E."/>
            <person name="Dedysh S.N."/>
        </authorList>
    </citation>
    <scope>NUCLEOTIDE SEQUENCE [LARGE SCALE GENOMIC DNA]</scope>
    <source>
        <strain evidence="13 14">Ch1-1</strain>
    </source>
</reference>
<dbReference type="InterPro" id="IPR018300">
    <property type="entry name" value="Aminotrans_IV_CS"/>
</dbReference>
<keyword evidence="4" id="KW-0289">Folate biosynthesis</keyword>
<organism evidence="13 14">
    <name type="scientific">Methylomarinum roseum</name>
    <dbReference type="NCBI Taxonomy" id="3067653"/>
    <lineage>
        <taxon>Bacteria</taxon>
        <taxon>Pseudomonadati</taxon>
        <taxon>Pseudomonadota</taxon>
        <taxon>Gammaproteobacteria</taxon>
        <taxon>Methylococcales</taxon>
        <taxon>Methylococcaceae</taxon>
        <taxon>Methylomarinum</taxon>
    </lineage>
</organism>
<dbReference type="InterPro" id="IPR043131">
    <property type="entry name" value="BCAT-like_N"/>
</dbReference>
<dbReference type="GO" id="GO:0008483">
    <property type="term" value="F:transaminase activity"/>
    <property type="evidence" value="ECO:0007669"/>
    <property type="project" value="UniProtKB-KW"/>
</dbReference>
<dbReference type="InterPro" id="IPR036038">
    <property type="entry name" value="Aminotransferase-like"/>
</dbReference>
<dbReference type="Gene3D" id="3.30.470.10">
    <property type="match status" value="1"/>
</dbReference>
<dbReference type="FunFam" id="3.20.10.10:FF:000002">
    <property type="entry name" value="D-alanine aminotransferase"/>
    <property type="match status" value="1"/>
</dbReference>
<comment type="function">
    <text evidence="8">Involved in the biosynthesis of p-aminobenzoate (PABA), a precursor of tetrahydrofolate. Converts 4-amino-4-deoxychorismate into 4-aminobenzoate (PABA) and pyruvate.</text>
</comment>
<accession>A0AAU7NVC3</accession>
<comment type="similarity">
    <text evidence="2 11">Belongs to the class-IV pyridoxal-phosphate-dependent aminotransferase family.</text>
</comment>
<evidence type="ECO:0000256" key="10">
    <source>
        <dbReference type="ARBA" id="ARBA00080135"/>
    </source>
</evidence>
<keyword evidence="13" id="KW-0808">Transferase</keyword>
<evidence type="ECO:0000256" key="11">
    <source>
        <dbReference type="RuleBase" id="RU004106"/>
    </source>
</evidence>
<gene>
    <name evidence="13" type="ORF">Q9L42_001785</name>
</gene>
<dbReference type="Proteomes" id="UP001225378">
    <property type="component" value="Chromosome"/>
</dbReference>
<evidence type="ECO:0000256" key="6">
    <source>
        <dbReference type="ARBA" id="ARBA00035676"/>
    </source>
</evidence>
<keyword evidence="14" id="KW-1185">Reference proteome</keyword>
<keyword evidence="13" id="KW-0032">Aminotransferase</keyword>
<dbReference type="RefSeq" id="WP_305906347.1">
    <property type="nucleotide sequence ID" value="NZ_CP157743.1"/>
</dbReference>
<comment type="cofactor">
    <cofactor evidence="1 12">
        <name>pyridoxal 5'-phosphate</name>
        <dbReference type="ChEBI" id="CHEBI:597326"/>
    </cofactor>
</comment>
<evidence type="ECO:0000256" key="7">
    <source>
        <dbReference type="ARBA" id="ARBA00049529"/>
    </source>
</evidence>
<evidence type="ECO:0000313" key="13">
    <source>
        <dbReference type="EMBL" id="XBS20883.1"/>
    </source>
</evidence>
<dbReference type="PROSITE" id="PS00770">
    <property type="entry name" value="AA_TRANSFER_CLASS_4"/>
    <property type="match status" value="1"/>
</dbReference>
<evidence type="ECO:0000256" key="9">
    <source>
        <dbReference type="ARBA" id="ARBA00069174"/>
    </source>
</evidence>
<comment type="pathway">
    <text evidence="5">Cofactor biosynthesis; tetrahydrofolate biosynthesis; 4-aminobenzoate from chorismate: step 2/2.</text>
</comment>
<dbReference type="GO" id="GO:0008696">
    <property type="term" value="F:4-amino-4-deoxychorismate lyase activity"/>
    <property type="evidence" value="ECO:0007669"/>
    <property type="project" value="UniProtKB-EC"/>
</dbReference>
<dbReference type="InterPro" id="IPR050571">
    <property type="entry name" value="Class-IV_PLP-Dep_Aminotrnsfr"/>
</dbReference>
<dbReference type="CDD" id="cd01558">
    <property type="entry name" value="D-AAT_like"/>
    <property type="match status" value="1"/>
</dbReference>
<dbReference type="GO" id="GO:0005829">
    <property type="term" value="C:cytosol"/>
    <property type="evidence" value="ECO:0007669"/>
    <property type="project" value="TreeGrafter"/>
</dbReference>
<dbReference type="EMBL" id="CP157743">
    <property type="protein sequence ID" value="XBS20883.1"/>
    <property type="molecule type" value="Genomic_DNA"/>
</dbReference>
<evidence type="ECO:0000256" key="2">
    <source>
        <dbReference type="ARBA" id="ARBA00009320"/>
    </source>
</evidence>
<dbReference type="KEGG" id="mech:Q9L42_001785"/>
<dbReference type="InterPro" id="IPR001544">
    <property type="entry name" value="Aminotrans_IV"/>
</dbReference>
<dbReference type="Pfam" id="PF01063">
    <property type="entry name" value="Aminotran_4"/>
    <property type="match status" value="1"/>
</dbReference>
<dbReference type="GO" id="GO:0008652">
    <property type="term" value="P:amino acid biosynthetic process"/>
    <property type="evidence" value="ECO:0007669"/>
    <property type="project" value="UniProtKB-ARBA"/>
</dbReference>
<dbReference type="AlphaFoldDB" id="A0AAU7NVC3"/>
<name>A0AAU7NVC3_9GAMM</name>